<dbReference type="EC" id="3.1.21.4" evidence="6"/>
<evidence type="ECO:0000256" key="1">
    <source>
        <dbReference type="ARBA" id="ARBA00022722"/>
    </source>
</evidence>
<keyword evidence="1" id="KW-0540">Nuclease</keyword>
<keyword evidence="3" id="KW-0255">Endonuclease</keyword>
<keyword evidence="4" id="KW-0378">Hydrolase</keyword>
<evidence type="ECO:0000256" key="3">
    <source>
        <dbReference type="ARBA" id="ARBA00022759"/>
    </source>
</evidence>
<evidence type="ECO:0000256" key="6">
    <source>
        <dbReference type="ARBA" id="ARBA00093790"/>
    </source>
</evidence>
<dbReference type="Pfam" id="PF09520">
    <property type="entry name" value="RE_TdeIII"/>
    <property type="match status" value="1"/>
</dbReference>
<comment type="catalytic activity">
    <reaction evidence="5">
        <text>Endonucleolytic cleavage of DNA to give specific double-stranded fragments with terminal 5'-phosphates.</text>
        <dbReference type="EC" id="3.1.21.4"/>
    </reaction>
</comment>
<protein>
    <recommendedName>
        <fullName evidence="6">type II site-specific deoxyribonuclease</fullName>
        <ecNumber evidence="6">3.1.21.4</ecNumber>
    </recommendedName>
</protein>
<evidence type="ECO:0000313" key="7">
    <source>
        <dbReference type="EMBL" id="MPL91537.1"/>
    </source>
</evidence>
<accession>A0A644VJW8</accession>
<dbReference type="AlphaFoldDB" id="A0A644VJW8"/>
<organism evidence="7">
    <name type="scientific">bioreactor metagenome</name>
    <dbReference type="NCBI Taxonomy" id="1076179"/>
    <lineage>
        <taxon>unclassified sequences</taxon>
        <taxon>metagenomes</taxon>
        <taxon>ecological metagenomes</taxon>
    </lineage>
</organism>
<dbReference type="InterPro" id="IPR019045">
    <property type="entry name" value="Restrct_endonuc_II_HinfI"/>
</dbReference>
<dbReference type="GO" id="GO:0003677">
    <property type="term" value="F:DNA binding"/>
    <property type="evidence" value="ECO:0007669"/>
    <property type="project" value="InterPro"/>
</dbReference>
<reference evidence="7" key="1">
    <citation type="submission" date="2019-08" db="EMBL/GenBank/DDBJ databases">
        <authorList>
            <person name="Kucharzyk K."/>
            <person name="Murdoch R.W."/>
            <person name="Higgins S."/>
            <person name="Loffler F."/>
        </authorList>
    </citation>
    <scope>NUCLEOTIDE SEQUENCE</scope>
</reference>
<gene>
    <name evidence="7" type="ORF">SDC9_37612</name>
</gene>
<dbReference type="GO" id="GO:0009036">
    <property type="term" value="F:type II site-specific deoxyribonuclease activity"/>
    <property type="evidence" value="ECO:0007669"/>
    <property type="project" value="InterPro"/>
</dbReference>
<evidence type="ECO:0000256" key="4">
    <source>
        <dbReference type="ARBA" id="ARBA00022801"/>
    </source>
</evidence>
<name>A0A644VJW8_9ZZZZ</name>
<dbReference type="EMBL" id="VSSQ01000332">
    <property type="protein sequence ID" value="MPL91537.1"/>
    <property type="molecule type" value="Genomic_DNA"/>
</dbReference>
<proteinExistence type="predicted"/>
<dbReference type="GO" id="GO:0009307">
    <property type="term" value="P:DNA restriction-modification system"/>
    <property type="evidence" value="ECO:0007669"/>
    <property type="project" value="InterPro"/>
</dbReference>
<sequence length="256" mass="29777">MALTNEQREKIQNVISNCLRNKFKNYVPQNNYMPFHFRLLGKDRMALYSFMQSLLTTFGTSIFEPVAAALAQTKFARVETQYVVGNTIYSQCQQCVQTIINELTIQAKPNKINELSRLNNSLSGEINSLKPMKVDLFLETETGEQYLFDLKTAKPNKGDFQKYKQTLLEWVGITYTNDKDLKVHSLIAIPYNPYHPEPYQFWTLAGMLDLEEELMVDKRFWNFLGGEGAYDELLECFESVGIEMRDEIDAYFSRFK</sequence>
<keyword evidence="2" id="KW-0680">Restriction system</keyword>
<comment type="caution">
    <text evidence="7">The sequence shown here is derived from an EMBL/GenBank/DDBJ whole genome shotgun (WGS) entry which is preliminary data.</text>
</comment>
<evidence type="ECO:0000256" key="2">
    <source>
        <dbReference type="ARBA" id="ARBA00022747"/>
    </source>
</evidence>
<evidence type="ECO:0000256" key="5">
    <source>
        <dbReference type="ARBA" id="ARBA00093760"/>
    </source>
</evidence>